<reference evidence="2" key="1">
    <citation type="submission" date="2021-05" db="EMBL/GenBank/DDBJ databases">
        <authorList>
            <person name="Alioto T."/>
            <person name="Alioto T."/>
            <person name="Gomez Garrido J."/>
        </authorList>
    </citation>
    <scope>NUCLEOTIDE SEQUENCE</scope>
</reference>
<proteinExistence type="predicted"/>
<sequence>MNFFSEYERRRRKMNNGEQIRQQISAKKNENKCRKQEEERINKERNDKLINLLYEERIKNIQEKDCNRNKLNQDLKKQIEEKKAKQRMKSPPDYDFDALQKTPLRINKSSQSDFQMQRGRYKTQAGMTKV</sequence>
<accession>A0A8D9E9K6</accession>
<feature type="region of interest" description="Disordered" evidence="1">
    <location>
        <begin position="81"/>
        <end position="130"/>
    </location>
</feature>
<evidence type="ECO:0000256" key="1">
    <source>
        <dbReference type="SAM" id="MobiDB-lite"/>
    </source>
</evidence>
<protein>
    <submittedName>
        <fullName evidence="2">Uncharacterized protein</fullName>
    </submittedName>
</protein>
<organism evidence="2">
    <name type="scientific">Cacopsylla melanoneura</name>
    <dbReference type="NCBI Taxonomy" id="428564"/>
    <lineage>
        <taxon>Eukaryota</taxon>
        <taxon>Metazoa</taxon>
        <taxon>Ecdysozoa</taxon>
        <taxon>Arthropoda</taxon>
        <taxon>Hexapoda</taxon>
        <taxon>Insecta</taxon>
        <taxon>Pterygota</taxon>
        <taxon>Neoptera</taxon>
        <taxon>Paraneoptera</taxon>
        <taxon>Hemiptera</taxon>
        <taxon>Sternorrhyncha</taxon>
        <taxon>Psylloidea</taxon>
        <taxon>Psyllidae</taxon>
        <taxon>Psyllinae</taxon>
        <taxon>Cacopsylla</taxon>
    </lineage>
</organism>
<feature type="compositionally biased region" description="Polar residues" evidence="1">
    <location>
        <begin position="16"/>
        <end position="26"/>
    </location>
</feature>
<evidence type="ECO:0000313" key="2">
    <source>
        <dbReference type="EMBL" id="CAG6745452.1"/>
    </source>
</evidence>
<dbReference type="EMBL" id="HBUF01495888">
    <property type="protein sequence ID" value="CAG6745452.1"/>
    <property type="molecule type" value="Transcribed_RNA"/>
</dbReference>
<dbReference type="AlphaFoldDB" id="A0A8D9E9K6"/>
<feature type="compositionally biased region" description="Basic and acidic residues" evidence="1">
    <location>
        <begin position="27"/>
        <end position="39"/>
    </location>
</feature>
<name>A0A8D9E9K6_9HEMI</name>
<feature type="region of interest" description="Disordered" evidence="1">
    <location>
        <begin position="1"/>
        <end position="39"/>
    </location>
</feature>